<sequence length="10" mass="1100">MWEPPALGLS</sequence>
<name>A0A3L6FIL7_MAIZE</name>
<reference evidence="1 2" key="1">
    <citation type="journal article" date="2018" name="Nat. Genet.">
        <title>Extensive intraspecific gene order and gene structural variations between Mo17 and other maize genomes.</title>
        <authorList>
            <person name="Sun S."/>
            <person name="Zhou Y."/>
            <person name="Chen J."/>
            <person name="Shi J."/>
            <person name="Zhao H."/>
            <person name="Zhao H."/>
            <person name="Song W."/>
            <person name="Zhang M."/>
            <person name="Cui Y."/>
            <person name="Dong X."/>
            <person name="Liu H."/>
            <person name="Ma X."/>
            <person name="Jiao Y."/>
            <person name="Wang B."/>
            <person name="Wei X."/>
            <person name="Stein J.C."/>
            <person name="Glaubitz J.C."/>
            <person name="Lu F."/>
            <person name="Yu G."/>
            <person name="Liang C."/>
            <person name="Fengler K."/>
            <person name="Li B."/>
            <person name="Rafalski A."/>
            <person name="Schnable P.S."/>
            <person name="Ware D.H."/>
            <person name="Buckler E.S."/>
            <person name="Lai J."/>
        </authorList>
    </citation>
    <scope>NUCLEOTIDE SEQUENCE [LARGE SCALE GENOMIC DNA]</scope>
    <source>
        <strain evidence="2">cv. Missouri 17</strain>
        <tissue evidence="1">Seedling</tissue>
    </source>
</reference>
<gene>
    <name evidence="1" type="ORF">Zm00014a_008020</name>
</gene>
<evidence type="ECO:0000313" key="1">
    <source>
        <dbReference type="EMBL" id="PWZ32658.1"/>
    </source>
</evidence>
<organism evidence="1 2">
    <name type="scientific">Zea mays</name>
    <name type="common">Maize</name>
    <dbReference type="NCBI Taxonomy" id="4577"/>
    <lineage>
        <taxon>Eukaryota</taxon>
        <taxon>Viridiplantae</taxon>
        <taxon>Streptophyta</taxon>
        <taxon>Embryophyta</taxon>
        <taxon>Tracheophyta</taxon>
        <taxon>Spermatophyta</taxon>
        <taxon>Magnoliopsida</taxon>
        <taxon>Liliopsida</taxon>
        <taxon>Poales</taxon>
        <taxon>Poaceae</taxon>
        <taxon>PACMAD clade</taxon>
        <taxon>Panicoideae</taxon>
        <taxon>Andropogonodae</taxon>
        <taxon>Andropogoneae</taxon>
        <taxon>Tripsacinae</taxon>
        <taxon>Zea</taxon>
    </lineage>
</organism>
<dbReference type="EMBL" id="NCVQ01000004">
    <property type="protein sequence ID" value="PWZ32658.1"/>
    <property type="molecule type" value="Genomic_DNA"/>
</dbReference>
<evidence type="ECO:0000313" key="2">
    <source>
        <dbReference type="Proteomes" id="UP000251960"/>
    </source>
</evidence>
<dbReference type="Proteomes" id="UP000251960">
    <property type="component" value="Chromosome 3"/>
</dbReference>
<accession>A0A3L6FIL7</accession>
<proteinExistence type="predicted"/>
<protein>
    <submittedName>
        <fullName evidence="1">Uncharacterized protein</fullName>
    </submittedName>
</protein>
<comment type="caution">
    <text evidence="1">The sequence shown here is derived from an EMBL/GenBank/DDBJ whole genome shotgun (WGS) entry which is preliminary data.</text>
</comment>